<evidence type="ECO:0000259" key="4">
    <source>
        <dbReference type="Pfam" id="PF07804"/>
    </source>
</evidence>
<dbReference type="OrthoDB" id="9805913at2"/>
<keyword evidence="2" id="KW-0808">Transferase</keyword>
<dbReference type="Gene3D" id="1.10.1070.20">
    <property type="match status" value="1"/>
</dbReference>
<dbReference type="Pfam" id="PF13657">
    <property type="entry name" value="Couple_hipA"/>
    <property type="match status" value="1"/>
</dbReference>
<feature type="domain" description="HipA-like C-terminal" evidence="4">
    <location>
        <begin position="163"/>
        <end position="392"/>
    </location>
</feature>
<dbReference type="PANTHER" id="PTHR37419">
    <property type="entry name" value="SERINE/THREONINE-PROTEIN KINASE TOXIN HIPA"/>
    <property type="match status" value="1"/>
</dbReference>
<reference evidence="6 7" key="1">
    <citation type="submission" date="2018-11" db="EMBL/GenBank/DDBJ databases">
        <title>Neisseria weixii sp. nov. isolated from the rectal contents of plateau pika (Ochotona cruzoniae).</title>
        <authorList>
            <person name="Zhang G."/>
        </authorList>
    </citation>
    <scope>NUCLEOTIDE SEQUENCE [LARGE SCALE GENOMIC DNA]</scope>
    <source>
        <strain evidence="6 7">10009</strain>
    </source>
</reference>
<name>A0A3N4MNR9_9NEIS</name>
<dbReference type="InterPro" id="IPR017508">
    <property type="entry name" value="HipA_N1"/>
</dbReference>
<evidence type="ECO:0000256" key="1">
    <source>
        <dbReference type="ARBA" id="ARBA00010164"/>
    </source>
</evidence>
<evidence type="ECO:0000313" key="7">
    <source>
        <dbReference type="Proteomes" id="UP000272412"/>
    </source>
</evidence>
<gene>
    <name evidence="6" type="ORF">EGK74_12760</name>
</gene>
<evidence type="ECO:0000313" key="6">
    <source>
        <dbReference type="EMBL" id="RPD83326.1"/>
    </source>
</evidence>
<sequence>MPNFEPVRKLTVNRTLSDGTVVSVGTLAQNSNGIYFAYDGAYLNRYGNLSPYKLKSDTELQLAPSKPFGGLHGLFADSLPDGWGLLLQDRYFRREGILPNQVTPLDRLAFVGHNAIGALGFEPLYEWEEEPEEIGYARLGLEAQAVFDGQTDDVLLNLIQAGSSGGARPKAQIFMKPGKAEQCRTVAGQGDEAWIVKFTSRSLPLGHEEGLCEAVCLTLAEKAGLQPNAWQLLEAPAKSGAIAWLAVKRFDWRDNAEVAGRYHVHSVSGLLNADFRMPSLDYTDLIKMSKQLCKTPLAGRLAFERAVFNILVCNQDDHAKNWTFIQADNGLWSPAPFYDVTFSPQQFGEHSTAFGGYGKNPPLKTMQNLASLAGYGSWQEAKEVIQKIADCAVDFQKVAHGLGVGKQTTDLIQKHLNRIRLENRDWINS</sequence>
<dbReference type="RefSeq" id="WP_123804982.1">
    <property type="nucleotide sequence ID" value="NZ_RPFL01000059.1"/>
</dbReference>
<keyword evidence="7" id="KW-1185">Reference proteome</keyword>
<dbReference type="GO" id="GO:0005829">
    <property type="term" value="C:cytosol"/>
    <property type="evidence" value="ECO:0007669"/>
    <property type="project" value="TreeGrafter"/>
</dbReference>
<dbReference type="Pfam" id="PF07804">
    <property type="entry name" value="HipA_C"/>
    <property type="match status" value="1"/>
</dbReference>
<comment type="similarity">
    <text evidence="1">Belongs to the HipA Ser/Thr kinase family.</text>
</comment>
<comment type="caution">
    <text evidence="6">The sequence shown here is derived from an EMBL/GenBank/DDBJ whole genome shotgun (WGS) entry which is preliminary data.</text>
</comment>
<dbReference type="PANTHER" id="PTHR37419:SF8">
    <property type="entry name" value="TOXIN YJJJ"/>
    <property type="match status" value="1"/>
</dbReference>
<accession>A0A3N4MNR9</accession>
<organism evidence="6 7">
    <name type="scientific">Neisseria weixii</name>
    <dbReference type="NCBI Taxonomy" id="1853276"/>
    <lineage>
        <taxon>Bacteria</taxon>
        <taxon>Pseudomonadati</taxon>
        <taxon>Pseudomonadota</taxon>
        <taxon>Betaproteobacteria</taxon>
        <taxon>Neisseriales</taxon>
        <taxon>Neisseriaceae</taxon>
        <taxon>Neisseria</taxon>
    </lineage>
</organism>
<dbReference type="EMBL" id="RPFL01000059">
    <property type="protein sequence ID" value="RPD83326.1"/>
    <property type="molecule type" value="Genomic_DNA"/>
</dbReference>
<dbReference type="InterPro" id="IPR052028">
    <property type="entry name" value="HipA_Ser/Thr_kinase"/>
</dbReference>
<dbReference type="AlphaFoldDB" id="A0A3N4MNR9"/>
<keyword evidence="3" id="KW-0418">Kinase</keyword>
<dbReference type="GO" id="GO:0004674">
    <property type="term" value="F:protein serine/threonine kinase activity"/>
    <property type="evidence" value="ECO:0007669"/>
    <property type="project" value="TreeGrafter"/>
</dbReference>
<feature type="domain" description="HipA N-terminal subdomain 1" evidence="5">
    <location>
        <begin position="23"/>
        <end position="121"/>
    </location>
</feature>
<evidence type="ECO:0000259" key="5">
    <source>
        <dbReference type="Pfam" id="PF13657"/>
    </source>
</evidence>
<evidence type="ECO:0000256" key="2">
    <source>
        <dbReference type="ARBA" id="ARBA00022679"/>
    </source>
</evidence>
<dbReference type="InterPro" id="IPR012893">
    <property type="entry name" value="HipA-like_C"/>
</dbReference>
<evidence type="ECO:0000256" key="3">
    <source>
        <dbReference type="ARBA" id="ARBA00022777"/>
    </source>
</evidence>
<dbReference type="Proteomes" id="UP000272412">
    <property type="component" value="Unassembled WGS sequence"/>
</dbReference>
<protein>
    <submittedName>
        <fullName evidence="6">Type II toxin-antitoxin system HipA family toxin</fullName>
    </submittedName>
</protein>
<proteinExistence type="inferred from homology"/>